<dbReference type="GO" id="GO:0007095">
    <property type="term" value="P:mitotic G2 DNA damage checkpoint signaling"/>
    <property type="evidence" value="ECO:0007669"/>
    <property type="project" value="TreeGrafter"/>
</dbReference>
<dbReference type="PANTHER" id="PTHR13561">
    <property type="entry name" value="DNA REPLICATION REGULATOR DPB11-RELATED"/>
    <property type="match status" value="1"/>
</dbReference>
<dbReference type="Proteomes" id="UP001150904">
    <property type="component" value="Unassembled WGS sequence"/>
</dbReference>
<feature type="compositionally biased region" description="Basic residues" evidence="2">
    <location>
        <begin position="247"/>
        <end position="256"/>
    </location>
</feature>
<dbReference type="SMART" id="SM00292">
    <property type="entry name" value="BRCT"/>
    <property type="match status" value="4"/>
</dbReference>
<feature type="domain" description="BRCT" evidence="3">
    <location>
        <begin position="120"/>
        <end position="209"/>
    </location>
</feature>
<evidence type="ECO:0000259" key="3">
    <source>
        <dbReference type="PROSITE" id="PS50172"/>
    </source>
</evidence>
<dbReference type="EMBL" id="JAPQKR010000004">
    <property type="protein sequence ID" value="KAJ5218667.1"/>
    <property type="molecule type" value="Genomic_DNA"/>
</dbReference>
<feature type="compositionally biased region" description="Polar residues" evidence="2">
    <location>
        <begin position="726"/>
        <end position="748"/>
    </location>
</feature>
<feature type="region of interest" description="Disordered" evidence="2">
    <location>
        <begin position="533"/>
        <end position="645"/>
    </location>
</feature>
<evidence type="ECO:0000256" key="1">
    <source>
        <dbReference type="ARBA" id="ARBA00022737"/>
    </source>
</evidence>
<feature type="compositionally biased region" description="Basic and acidic residues" evidence="2">
    <location>
        <begin position="543"/>
        <end position="573"/>
    </location>
</feature>
<dbReference type="RefSeq" id="XP_058313240.1">
    <property type="nucleotide sequence ID" value="XM_058447829.1"/>
</dbReference>
<dbReference type="Pfam" id="PF12738">
    <property type="entry name" value="PTCB-BRCT"/>
    <property type="match status" value="3"/>
</dbReference>
<dbReference type="SUPFAM" id="SSF52113">
    <property type="entry name" value="BRCT domain"/>
    <property type="match status" value="4"/>
</dbReference>
<dbReference type="Gene3D" id="3.40.50.10190">
    <property type="entry name" value="BRCT domain"/>
    <property type="match status" value="4"/>
</dbReference>
<reference evidence="4" key="2">
    <citation type="journal article" date="2023" name="IMA Fungus">
        <title>Comparative genomic study of the Penicillium genus elucidates a diverse pangenome and 15 lateral gene transfer events.</title>
        <authorList>
            <person name="Petersen C."/>
            <person name="Sorensen T."/>
            <person name="Nielsen M.R."/>
            <person name="Sondergaard T.E."/>
            <person name="Sorensen J.L."/>
            <person name="Fitzpatrick D.A."/>
            <person name="Frisvad J.C."/>
            <person name="Nielsen K.L."/>
        </authorList>
    </citation>
    <scope>NUCLEOTIDE SEQUENCE</scope>
    <source>
        <strain evidence="4">IBT 15544</strain>
    </source>
</reference>
<dbReference type="PROSITE" id="PS50172">
    <property type="entry name" value="BRCT"/>
    <property type="match status" value="4"/>
</dbReference>
<proteinExistence type="predicted"/>
<accession>A0A9W9NEZ5</accession>
<dbReference type="InterPro" id="IPR036420">
    <property type="entry name" value="BRCT_dom_sf"/>
</dbReference>
<feature type="compositionally biased region" description="Polar residues" evidence="2">
    <location>
        <begin position="665"/>
        <end position="678"/>
    </location>
</feature>
<feature type="domain" description="BRCT" evidence="3">
    <location>
        <begin position="25"/>
        <end position="98"/>
    </location>
</feature>
<dbReference type="AlphaFoldDB" id="A0A9W9NEZ5"/>
<name>A0A9W9NEZ5_9EURO</name>
<evidence type="ECO:0000313" key="5">
    <source>
        <dbReference type="Proteomes" id="UP001150904"/>
    </source>
</evidence>
<gene>
    <name evidence="4" type="ORF">N7498_000766</name>
</gene>
<dbReference type="OrthoDB" id="251770at2759"/>
<dbReference type="InterPro" id="IPR001357">
    <property type="entry name" value="BRCT_dom"/>
</dbReference>
<feature type="region of interest" description="Disordered" evidence="2">
    <location>
        <begin position="223"/>
        <end position="259"/>
    </location>
</feature>
<comment type="caution">
    <text evidence="4">The sequence shown here is derived from an EMBL/GenBank/DDBJ whole genome shotgun (WGS) entry which is preliminary data.</text>
</comment>
<dbReference type="InterPro" id="IPR059215">
    <property type="entry name" value="BRCT2_TopBP1-like"/>
</dbReference>
<evidence type="ECO:0000256" key="2">
    <source>
        <dbReference type="SAM" id="MobiDB-lite"/>
    </source>
</evidence>
<protein>
    <recommendedName>
        <fullName evidence="3">BRCT domain-containing protein</fullName>
    </recommendedName>
</protein>
<dbReference type="CDD" id="cd18433">
    <property type="entry name" value="BRCT_Rad4_rpt3"/>
    <property type="match status" value="1"/>
</dbReference>
<evidence type="ECO:0000313" key="4">
    <source>
        <dbReference type="EMBL" id="KAJ5218667.1"/>
    </source>
</evidence>
<reference evidence="4" key="1">
    <citation type="submission" date="2022-12" db="EMBL/GenBank/DDBJ databases">
        <authorList>
            <person name="Petersen C."/>
        </authorList>
    </citation>
    <scope>NUCLEOTIDE SEQUENCE</scope>
    <source>
        <strain evidence="4">IBT 15544</strain>
    </source>
</reference>
<dbReference type="CDD" id="cd17731">
    <property type="entry name" value="BRCT_TopBP1_rpt2_like"/>
    <property type="match status" value="1"/>
</dbReference>
<feature type="domain" description="BRCT" evidence="3">
    <location>
        <begin position="442"/>
        <end position="528"/>
    </location>
</feature>
<dbReference type="CDD" id="cd17723">
    <property type="entry name" value="BRCT_Rad4_rpt4"/>
    <property type="match status" value="1"/>
</dbReference>
<dbReference type="GeneID" id="83175129"/>
<organism evidence="4 5">
    <name type="scientific">Penicillium cinerascens</name>
    <dbReference type="NCBI Taxonomy" id="70096"/>
    <lineage>
        <taxon>Eukaryota</taxon>
        <taxon>Fungi</taxon>
        <taxon>Dikarya</taxon>
        <taxon>Ascomycota</taxon>
        <taxon>Pezizomycotina</taxon>
        <taxon>Eurotiomycetes</taxon>
        <taxon>Eurotiomycetidae</taxon>
        <taxon>Eurotiales</taxon>
        <taxon>Aspergillaceae</taxon>
        <taxon>Penicillium</taxon>
    </lineage>
</organism>
<keyword evidence="1" id="KW-0677">Repeat</keyword>
<feature type="domain" description="BRCT" evidence="3">
    <location>
        <begin position="329"/>
        <end position="430"/>
    </location>
</feature>
<dbReference type="GO" id="GO:0033314">
    <property type="term" value="P:mitotic DNA replication checkpoint signaling"/>
    <property type="evidence" value="ECO:0007669"/>
    <property type="project" value="TreeGrafter"/>
</dbReference>
<keyword evidence="5" id="KW-1185">Reference proteome</keyword>
<sequence>MASGKSTNIPIFQIATQFLTGGVIDKEHPLEGAVICFTSVPLEQRTQLIRIAKEMGASERPDLTSDVTHLLVGATDSPKYKFVARERNDVAVLKPEWIEAVRQSWMQGEDTDIRALEEEYKVPAFFGLTICITGFSDMAFRTNMHDSAVQNGAEFRKDLTKSVTHLIARNTEGEKYRFATQWNIKVVTVKWFHDCLERGMTLDEEKYHPMLPLEEQGVGAWNRSFPPAKAQAGKERSSAKDSLSNPRPRKKLRRTASTKLVGQNENIWGDIMGAGFANTETTGSGSGQTGELEAEKPKPFIQAAKSFASETTFNETMDNRQQPETHSKVPEGFLDGSYFFIHGFSSKQMGVLRHHLQFNGAQCVESLSEFSRPSIPKTGQGLYIIVPYKTPRSEIPSTDDLAFECEVVTDMWLERCLDARALVPPESHVASTPFPKFPLPGFTGMRICSTGFARIDLLHLSKLVELMGASYDEYLTSNASVLICNDPQSASHDKLRHTYEWGIPAVSADWLWISIQSGQKKPFEPYTVRRQRAQTNGSISKPGAKERQSHLIGKPRDEHSRASTESFQRETTDKLVPAKNSNTRMMPIIGDGFSKEEDPYKAPYEAPKPSVPESRSPSLDRPADNPLSEDQTSNQPAPDEATPAAPSALDTALKGLLQQAQAAKTRQQSENVSTNENDSYPPRRKRKPLLGRAPSHPSARPEAIVNPSRASSIDTLNDDGLGSALESANPSRDNSLSRTNSRNDQSLSSFFSGGKFDFLTDRLPAPIDGEDEENQEPQMTQLDYEDADAAAMRAEFLRDAGKDVGKLKKPDTLLGQVRELEDIGWGSGRRTRKQPPKLDDE</sequence>
<dbReference type="PANTHER" id="PTHR13561:SF20">
    <property type="entry name" value="DNA TOPOISOMERASE 2-BINDING PROTEIN 1"/>
    <property type="match status" value="1"/>
</dbReference>
<dbReference type="GO" id="GO:0006270">
    <property type="term" value="P:DNA replication initiation"/>
    <property type="evidence" value="ECO:0007669"/>
    <property type="project" value="TreeGrafter"/>
</dbReference>
<feature type="region of interest" description="Disordered" evidence="2">
    <location>
        <begin position="657"/>
        <end position="748"/>
    </location>
</feature>